<feature type="domain" description="RNA polymerase sigma factor 70 region 4 type 2" evidence="7">
    <location>
        <begin position="136"/>
        <end position="187"/>
    </location>
</feature>
<accession>A0A662ZA88</accession>
<feature type="domain" description="RNA polymerase sigma-70 region 2" evidence="6">
    <location>
        <begin position="31"/>
        <end position="98"/>
    </location>
</feature>
<reference evidence="8 9" key="1">
    <citation type="submission" date="2016-10" db="EMBL/GenBank/DDBJ databases">
        <authorList>
            <person name="Varghese N."/>
            <person name="Submissions S."/>
        </authorList>
    </citation>
    <scope>NUCLEOTIDE SEQUENCE [LARGE SCALE GENOMIC DNA]</scope>
    <source>
        <strain evidence="8 9">22B</strain>
    </source>
</reference>
<organism evidence="8 9">
    <name type="scientific">Succinivibrio dextrinosolvens</name>
    <dbReference type="NCBI Taxonomy" id="83771"/>
    <lineage>
        <taxon>Bacteria</taxon>
        <taxon>Pseudomonadati</taxon>
        <taxon>Pseudomonadota</taxon>
        <taxon>Gammaproteobacteria</taxon>
        <taxon>Aeromonadales</taxon>
        <taxon>Succinivibrionaceae</taxon>
        <taxon>Succinivibrio</taxon>
    </lineage>
</organism>
<keyword evidence="5" id="KW-0804">Transcription</keyword>
<dbReference type="OrthoDB" id="9780326at2"/>
<dbReference type="NCBIfam" id="TIGR02937">
    <property type="entry name" value="sigma70-ECF"/>
    <property type="match status" value="1"/>
</dbReference>
<dbReference type="SUPFAM" id="SSF88946">
    <property type="entry name" value="Sigma2 domain of RNA polymerase sigma factors"/>
    <property type="match status" value="1"/>
</dbReference>
<dbReference type="InterPro" id="IPR039425">
    <property type="entry name" value="RNA_pol_sigma-70-like"/>
</dbReference>
<dbReference type="SUPFAM" id="SSF88659">
    <property type="entry name" value="Sigma3 and sigma4 domains of RNA polymerase sigma factors"/>
    <property type="match status" value="1"/>
</dbReference>
<dbReference type="AlphaFoldDB" id="A0A662ZA88"/>
<keyword evidence="9" id="KW-1185">Reference proteome</keyword>
<gene>
    <name evidence="8" type="ORF">SAMN04487865_103611</name>
</gene>
<dbReference type="Proteomes" id="UP000243374">
    <property type="component" value="Unassembled WGS sequence"/>
</dbReference>
<sequence length="198" mass="22592">MASDENLQKASSDEAIVKRVQQGDVSAYNILVIKYQHKVAQIISKFVGNSADVNDVAQEAFIKAYKAINNFRGESSFYTWLYRIVVNAAKTYLESNSKRKNHIDVDSEEFQSIDSQGVLTSRESPDKIIESQELQQVILSAMNELPEELRQAIMLREVEGMTYEDMADLLQIPIGTVRSRIFRARQFIEERMSKFAGK</sequence>
<evidence type="ECO:0000313" key="8">
    <source>
        <dbReference type="EMBL" id="SFK19825.1"/>
    </source>
</evidence>
<evidence type="ECO:0000259" key="6">
    <source>
        <dbReference type="Pfam" id="PF04542"/>
    </source>
</evidence>
<dbReference type="Gene3D" id="1.10.10.10">
    <property type="entry name" value="Winged helix-like DNA-binding domain superfamily/Winged helix DNA-binding domain"/>
    <property type="match status" value="1"/>
</dbReference>
<dbReference type="GO" id="GO:0003677">
    <property type="term" value="F:DNA binding"/>
    <property type="evidence" value="ECO:0007669"/>
    <property type="project" value="UniProtKB-KW"/>
</dbReference>
<evidence type="ECO:0000256" key="2">
    <source>
        <dbReference type="ARBA" id="ARBA00023015"/>
    </source>
</evidence>
<dbReference type="Gene3D" id="1.10.1740.10">
    <property type="match status" value="1"/>
</dbReference>
<dbReference type="CDD" id="cd06171">
    <property type="entry name" value="Sigma70_r4"/>
    <property type="match status" value="1"/>
</dbReference>
<protein>
    <submittedName>
        <fullName evidence="8">RNA polymerase, sigma-24 subunit, RpoE</fullName>
    </submittedName>
</protein>
<dbReference type="NCBIfam" id="TIGR02939">
    <property type="entry name" value="RpoE_Sigma70"/>
    <property type="match status" value="1"/>
</dbReference>
<dbReference type="PANTHER" id="PTHR43133">
    <property type="entry name" value="RNA POLYMERASE ECF-TYPE SIGMA FACTO"/>
    <property type="match status" value="1"/>
</dbReference>
<dbReference type="EMBL" id="FOSF01000036">
    <property type="protein sequence ID" value="SFK19825.1"/>
    <property type="molecule type" value="Genomic_DNA"/>
</dbReference>
<dbReference type="InterPro" id="IPR014284">
    <property type="entry name" value="RNA_pol_sigma-70_dom"/>
</dbReference>
<dbReference type="PANTHER" id="PTHR43133:SF53">
    <property type="entry name" value="ECF RNA POLYMERASE SIGMA-E FACTOR"/>
    <property type="match status" value="1"/>
</dbReference>
<dbReference type="InterPro" id="IPR007627">
    <property type="entry name" value="RNA_pol_sigma70_r2"/>
</dbReference>
<evidence type="ECO:0000313" key="9">
    <source>
        <dbReference type="Proteomes" id="UP000243374"/>
    </source>
</evidence>
<dbReference type="RefSeq" id="WP_074840989.1">
    <property type="nucleotide sequence ID" value="NZ_CP047056.1"/>
</dbReference>
<dbReference type="GO" id="GO:0016987">
    <property type="term" value="F:sigma factor activity"/>
    <property type="evidence" value="ECO:0007669"/>
    <property type="project" value="UniProtKB-KW"/>
</dbReference>
<dbReference type="InterPro" id="IPR013325">
    <property type="entry name" value="RNA_pol_sigma_r2"/>
</dbReference>
<dbReference type="FunFam" id="1.10.1740.10:FF:000001">
    <property type="entry name" value="RNA polymerase sigma factor"/>
    <property type="match status" value="1"/>
</dbReference>
<evidence type="ECO:0000256" key="4">
    <source>
        <dbReference type="ARBA" id="ARBA00023125"/>
    </source>
</evidence>
<evidence type="ECO:0000259" key="7">
    <source>
        <dbReference type="Pfam" id="PF08281"/>
    </source>
</evidence>
<dbReference type="InterPro" id="IPR014286">
    <property type="entry name" value="RNA_pol_sigma70_RpoE"/>
</dbReference>
<evidence type="ECO:0000256" key="1">
    <source>
        <dbReference type="ARBA" id="ARBA00010641"/>
    </source>
</evidence>
<dbReference type="Pfam" id="PF08281">
    <property type="entry name" value="Sigma70_r4_2"/>
    <property type="match status" value="1"/>
</dbReference>
<evidence type="ECO:0000256" key="3">
    <source>
        <dbReference type="ARBA" id="ARBA00023082"/>
    </source>
</evidence>
<dbReference type="InterPro" id="IPR013324">
    <property type="entry name" value="RNA_pol_sigma_r3/r4-like"/>
</dbReference>
<keyword evidence="4" id="KW-0238">DNA-binding</keyword>
<evidence type="ECO:0000256" key="5">
    <source>
        <dbReference type="ARBA" id="ARBA00023163"/>
    </source>
</evidence>
<keyword evidence="3" id="KW-0731">Sigma factor</keyword>
<dbReference type="Pfam" id="PF04542">
    <property type="entry name" value="Sigma70_r2"/>
    <property type="match status" value="1"/>
</dbReference>
<keyword evidence="2" id="KW-0805">Transcription regulation</keyword>
<name>A0A662ZA88_9GAMM</name>
<dbReference type="GO" id="GO:0006352">
    <property type="term" value="P:DNA-templated transcription initiation"/>
    <property type="evidence" value="ECO:0007669"/>
    <property type="project" value="InterPro"/>
</dbReference>
<comment type="similarity">
    <text evidence="1">Belongs to the sigma-70 factor family. ECF subfamily.</text>
</comment>
<dbReference type="InterPro" id="IPR036388">
    <property type="entry name" value="WH-like_DNA-bd_sf"/>
</dbReference>
<proteinExistence type="inferred from homology"/>
<dbReference type="InterPro" id="IPR013249">
    <property type="entry name" value="RNA_pol_sigma70_r4_t2"/>
</dbReference>